<keyword evidence="2" id="KW-1185">Reference proteome</keyword>
<dbReference type="InterPro" id="IPR021804">
    <property type="entry name" value="DUF3375"/>
</dbReference>
<dbReference type="Pfam" id="PF11855">
    <property type="entry name" value="DUF3375"/>
    <property type="match status" value="1"/>
</dbReference>
<evidence type="ECO:0000313" key="2">
    <source>
        <dbReference type="Proteomes" id="UP001225316"/>
    </source>
</evidence>
<sequence length="525" mass="59349">MSAETPEPNLFNQQRVRSPSSQTAAVQMNAILASELINKRQQHPAWQILAARRGPLVLSCLKSIFDAGQSEVPLEEARMLLSRLLGAHANDPEFEINAGDFAAQARKELRAWIHKGLLVERGGFIIATDSLQTAFQFIDGIQERMMTSTASRLSTVQQKVESLEAGLNPSKERRLAYLNGKIADLQRELEQVQQGKFEVLEGERAQEEIRELYTLAMSLRNDFRRVEDSYREADRSLRQSIISEEQNRGEVLERLLAANEALLNTPEGRVFNGFHQQIARSTELDQMRERIRTILAVPSATGALSAQQAKEMRGLVARLVDESQNVMQARSRSEKDVRGFIKTGLAGEHHRVGDLLQQIFETVLQIDWSKQAVKRAPSPLAPIAPALPNLPFPERLDFKALDDPEETRLNLEQQHGSLDVLADSYLENLNELDRSALFQETLAVLRTEDRPLTLGELSEHLPPEYDLETLAYWITLARESDCKFERAKEDIDLSSKENPEPTRFRLPTVALNAANIENITYQELE</sequence>
<dbReference type="Proteomes" id="UP001225316">
    <property type="component" value="Unassembled WGS sequence"/>
</dbReference>
<dbReference type="EMBL" id="JARXHW010000031">
    <property type="protein sequence ID" value="MDQ8208427.1"/>
    <property type="molecule type" value="Genomic_DNA"/>
</dbReference>
<accession>A0ABU1AXT3</accession>
<evidence type="ECO:0000313" key="1">
    <source>
        <dbReference type="EMBL" id="MDQ8208427.1"/>
    </source>
</evidence>
<reference evidence="1 2" key="1">
    <citation type="submission" date="2023-04" db="EMBL/GenBank/DDBJ databases">
        <title>A novel bacteria isolated from coastal sediment.</title>
        <authorList>
            <person name="Liu X.-J."/>
            <person name="Du Z.-J."/>
        </authorList>
    </citation>
    <scope>NUCLEOTIDE SEQUENCE [LARGE SCALE GENOMIC DNA]</scope>
    <source>
        <strain evidence="1 2">SDUM461003</strain>
    </source>
</reference>
<protein>
    <submittedName>
        <fullName evidence="1">DUF3375 domain-containing protein</fullName>
    </submittedName>
</protein>
<dbReference type="RefSeq" id="WP_308951012.1">
    <property type="nucleotide sequence ID" value="NZ_JARXHW010000031.1"/>
</dbReference>
<proteinExistence type="predicted"/>
<gene>
    <name evidence="1" type="ORF">QEH52_12965</name>
</gene>
<comment type="caution">
    <text evidence="1">The sequence shown here is derived from an EMBL/GenBank/DDBJ whole genome shotgun (WGS) entry which is preliminary data.</text>
</comment>
<name>A0ABU1AXT3_9BACT</name>
<organism evidence="1 2">
    <name type="scientific">Thalassobacterium maritimum</name>
    <dbReference type="NCBI Taxonomy" id="3041265"/>
    <lineage>
        <taxon>Bacteria</taxon>
        <taxon>Pseudomonadati</taxon>
        <taxon>Verrucomicrobiota</taxon>
        <taxon>Opitutia</taxon>
        <taxon>Puniceicoccales</taxon>
        <taxon>Coraliomargaritaceae</taxon>
        <taxon>Thalassobacterium</taxon>
    </lineage>
</organism>